<dbReference type="InterPro" id="IPR002182">
    <property type="entry name" value="NB-ARC"/>
</dbReference>
<dbReference type="Gene3D" id="3.40.50.300">
    <property type="entry name" value="P-loop containing nucleotide triphosphate hydrolases"/>
    <property type="match status" value="1"/>
</dbReference>
<evidence type="ECO:0000313" key="3">
    <source>
        <dbReference type="Proteomes" id="UP001341281"/>
    </source>
</evidence>
<feature type="domain" description="NB-ARC" evidence="1">
    <location>
        <begin position="276"/>
        <end position="416"/>
    </location>
</feature>
<evidence type="ECO:0000313" key="2">
    <source>
        <dbReference type="EMBL" id="WVZ61564.1"/>
    </source>
</evidence>
<dbReference type="EMBL" id="CP144747">
    <property type="protein sequence ID" value="WVZ61564.1"/>
    <property type="molecule type" value="Genomic_DNA"/>
</dbReference>
<sequence length="1091" mass="123420">MCSTLYGHGGTVRRNGAVTGEAVHCNREERKGKVHSEAIKENKIRGSRQEYALRDLSRHSIPQLTVDYSLLHLLCDLPDESSPQMEMLLSAVLGEMITRSIDFFVGKFSKPQAQDVEDGLRRVLLRAQVIIDDAMGRQITNQAMLLQLGMLRGAMHRGYYILDTFRCQSHGDGDEGAKDQVSTQSSLFLYKINSLKSFSYPNRNTQILEQLQKVLHSLSSMILDFKEVVMFLPSYPRMYRQPYSMHLLLGNCMFARQTEAELVIKFLLYTHPHDPEELEVLPVVGPGKVGKSTLVGHVCKDERVRDHFSEVLWLRDHDFACDDLASREGCELKLQNHVKNLSKGKRLLAVVDLVGDLTEDAWNRFYFASKQSLPRGSKIIIISRSDKVVRYGTTQTLALKDLPLEAFWYFFRTLVFGSVDPEMHPGHVQVAMEIARMLNGGIHGALMVSSLLKDNFNITFWCKILTFTRMFIQKNISKFGGHPSDLLSRNRPTQLVRMAIPSEELVVSHQYQCSSQEDIPRVGMQDVVFGSFKAHGKFDVLLWRSRLPPYYSYMEMLVSTVLGEAIGRSIDFFISKCSKPQAEDVEGRLCSVLIRAQVIIDEAKGRQITNQAMLLQLELLRGAMHRGYYMLDTSRYQHQDKEDAEDLAVSQSLSLCKVNSLKSLRSFSRRTQVLTQLQEMLDSLNSMILDVNEMTMFLNTYPRFLIACISCWPTAYLTVKWRQNLSSASCCTQNLVTIMLRNWRSFLLSDLAESGKSTLVAHVCNDERVRDHFSEIVFLTDDDFRDETISVPGQGCAVEKQICTSKNDGRLLVVVEVAGDVTTDSWNKLCSAIKHSVSNGARIVITSQSDRITRLGTAGAITLKYLTDEAYWYFFRTQTFGSTDPKQHPRLASVAMEIAGLLSSRAFIAANIIASLLRDNFDINFWCKVLAFMRGLIQKHIANFGENPCDLLNQNRPTHLGRMSIASEGFLVYAQCHRCSQETVPNLTFADVFCGSVKAHGKFEVLAWRSQIPPYYNYVYTSRASEASEGFIAANVTASLLKDNFDISFWCKVLKFLRGLIQNHIANFGDNPCHLSSQETVPDITFADTSP</sequence>
<dbReference type="GO" id="GO:0043531">
    <property type="term" value="F:ADP binding"/>
    <property type="evidence" value="ECO:0007669"/>
    <property type="project" value="InterPro"/>
</dbReference>
<dbReference type="PANTHER" id="PTHR33377">
    <property type="entry name" value="OS10G0134700 PROTEIN-RELATED"/>
    <property type="match status" value="1"/>
</dbReference>
<dbReference type="Proteomes" id="UP001341281">
    <property type="component" value="Chromosome 03"/>
</dbReference>
<evidence type="ECO:0000259" key="1">
    <source>
        <dbReference type="Pfam" id="PF00931"/>
    </source>
</evidence>
<organism evidence="2 3">
    <name type="scientific">Paspalum notatum var. saurae</name>
    <dbReference type="NCBI Taxonomy" id="547442"/>
    <lineage>
        <taxon>Eukaryota</taxon>
        <taxon>Viridiplantae</taxon>
        <taxon>Streptophyta</taxon>
        <taxon>Embryophyta</taxon>
        <taxon>Tracheophyta</taxon>
        <taxon>Spermatophyta</taxon>
        <taxon>Magnoliopsida</taxon>
        <taxon>Liliopsida</taxon>
        <taxon>Poales</taxon>
        <taxon>Poaceae</taxon>
        <taxon>PACMAD clade</taxon>
        <taxon>Panicoideae</taxon>
        <taxon>Andropogonodae</taxon>
        <taxon>Paspaleae</taxon>
        <taxon>Paspalinae</taxon>
        <taxon>Paspalum</taxon>
    </lineage>
</organism>
<dbReference type="PANTHER" id="PTHR33377:SF92">
    <property type="entry name" value="NB-ARC DOMAIN-CONTAINING PROTEIN"/>
    <property type="match status" value="1"/>
</dbReference>
<dbReference type="SUPFAM" id="SSF52540">
    <property type="entry name" value="P-loop containing nucleoside triphosphate hydrolases"/>
    <property type="match status" value="2"/>
</dbReference>
<dbReference type="Pfam" id="PF00931">
    <property type="entry name" value="NB-ARC"/>
    <property type="match status" value="1"/>
</dbReference>
<keyword evidence="3" id="KW-1185">Reference proteome</keyword>
<proteinExistence type="predicted"/>
<accession>A0AAQ3SW73</accession>
<protein>
    <recommendedName>
        <fullName evidence="1">NB-ARC domain-containing protein</fullName>
    </recommendedName>
</protein>
<name>A0AAQ3SW73_PASNO</name>
<dbReference type="InterPro" id="IPR027417">
    <property type="entry name" value="P-loop_NTPase"/>
</dbReference>
<reference evidence="2 3" key="1">
    <citation type="submission" date="2024-02" db="EMBL/GenBank/DDBJ databases">
        <title>High-quality chromosome-scale genome assembly of Pensacola bahiagrass (Paspalum notatum Flugge var. saurae).</title>
        <authorList>
            <person name="Vega J.M."/>
            <person name="Podio M."/>
            <person name="Orjuela J."/>
            <person name="Siena L.A."/>
            <person name="Pessino S.C."/>
            <person name="Combes M.C."/>
            <person name="Mariac C."/>
            <person name="Albertini E."/>
            <person name="Pupilli F."/>
            <person name="Ortiz J.P.A."/>
            <person name="Leblanc O."/>
        </authorList>
    </citation>
    <scope>NUCLEOTIDE SEQUENCE [LARGE SCALE GENOMIC DNA]</scope>
    <source>
        <strain evidence="2">R1</strain>
        <tissue evidence="2">Leaf</tissue>
    </source>
</reference>
<gene>
    <name evidence="2" type="ORF">U9M48_011419</name>
</gene>
<dbReference type="AlphaFoldDB" id="A0AAQ3SW73"/>